<proteinExistence type="predicted"/>
<accession>A0A4Y8AA20</accession>
<dbReference type="InterPro" id="IPR009061">
    <property type="entry name" value="DNA-bd_dom_put_sf"/>
</dbReference>
<dbReference type="EMBL" id="SNQG01000005">
    <property type="protein sequence ID" value="TEW65276.1"/>
    <property type="molecule type" value="Genomic_DNA"/>
</dbReference>
<dbReference type="OrthoDB" id="597977at2"/>
<evidence type="ECO:0000259" key="1">
    <source>
        <dbReference type="Pfam" id="PF12728"/>
    </source>
</evidence>
<gene>
    <name evidence="3" type="ORF">E2R65_15300</name>
    <name evidence="2" type="ORF">GGR35_002515</name>
</gene>
<evidence type="ECO:0000313" key="2">
    <source>
        <dbReference type="EMBL" id="MBB3969902.1"/>
    </source>
</evidence>
<protein>
    <submittedName>
        <fullName evidence="3">DNA-binding protein</fullName>
    </submittedName>
    <submittedName>
        <fullName evidence="2">Excisionase family DNA binding protein</fullName>
    </submittedName>
</protein>
<organism evidence="3 4">
    <name type="scientific">Mucilaginibacter phyllosphaerae</name>
    <dbReference type="NCBI Taxonomy" id="1812349"/>
    <lineage>
        <taxon>Bacteria</taxon>
        <taxon>Pseudomonadati</taxon>
        <taxon>Bacteroidota</taxon>
        <taxon>Sphingobacteriia</taxon>
        <taxon>Sphingobacteriales</taxon>
        <taxon>Sphingobacteriaceae</taxon>
        <taxon>Mucilaginibacter</taxon>
    </lineage>
</organism>
<dbReference type="RefSeq" id="WP_134337348.1">
    <property type="nucleotide sequence ID" value="NZ_BMCZ01000005.1"/>
</dbReference>
<evidence type="ECO:0000313" key="5">
    <source>
        <dbReference type="Proteomes" id="UP000583101"/>
    </source>
</evidence>
<keyword evidence="3" id="KW-0238">DNA-binding</keyword>
<dbReference type="GO" id="GO:0003677">
    <property type="term" value="F:DNA binding"/>
    <property type="evidence" value="ECO:0007669"/>
    <property type="project" value="UniProtKB-KW"/>
</dbReference>
<feature type="domain" description="Helix-turn-helix" evidence="1">
    <location>
        <begin position="4"/>
        <end position="52"/>
    </location>
</feature>
<dbReference type="NCBIfam" id="TIGR01764">
    <property type="entry name" value="excise"/>
    <property type="match status" value="1"/>
</dbReference>
<dbReference type="Pfam" id="PF12728">
    <property type="entry name" value="HTH_17"/>
    <property type="match status" value="1"/>
</dbReference>
<evidence type="ECO:0000313" key="4">
    <source>
        <dbReference type="Proteomes" id="UP000297248"/>
    </source>
</evidence>
<dbReference type="Proteomes" id="UP000583101">
    <property type="component" value="Unassembled WGS sequence"/>
</dbReference>
<reference evidence="3 4" key="1">
    <citation type="journal article" date="2016" name="Int. J. Syst. Evol. Microbiol.">
        <title>Proposal of Mucilaginibacter phyllosphaerae sp. nov. isolated from the phyllosphere of Galium album.</title>
        <authorList>
            <person name="Aydogan E.L."/>
            <person name="Busse H.J."/>
            <person name="Moser G."/>
            <person name="Muller C."/>
            <person name="Kampfer P."/>
            <person name="Glaeser S.P."/>
        </authorList>
    </citation>
    <scope>NUCLEOTIDE SEQUENCE [LARGE SCALE GENOMIC DNA]</scope>
    <source>
        <strain evidence="3 4">PP-F2FG21</strain>
    </source>
</reference>
<dbReference type="SUPFAM" id="SSF46955">
    <property type="entry name" value="Putative DNA-binding domain"/>
    <property type="match status" value="1"/>
</dbReference>
<sequence length="76" mass="8562">MKEFLSVADLCEVLNVSKSTVHKMSSKGTIPVYKPEGTKLIYFYGEDVLAYFFKGRIPSKAEVQEQTLKDLSSLKV</sequence>
<reference evidence="2 5" key="3">
    <citation type="submission" date="2020-08" db="EMBL/GenBank/DDBJ databases">
        <title>Genomic Encyclopedia of Type Strains, Phase IV (KMG-IV): sequencing the most valuable type-strain genomes for metagenomic binning, comparative biology and taxonomic classification.</title>
        <authorList>
            <person name="Goeker M."/>
        </authorList>
    </citation>
    <scope>NUCLEOTIDE SEQUENCE [LARGE SCALE GENOMIC DNA]</scope>
    <source>
        <strain evidence="2 5">DSM 100995</strain>
    </source>
</reference>
<dbReference type="InterPro" id="IPR010093">
    <property type="entry name" value="SinI_DNA-bd"/>
</dbReference>
<comment type="caution">
    <text evidence="3">The sequence shown here is derived from an EMBL/GenBank/DDBJ whole genome shotgun (WGS) entry which is preliminary data.</text>
</comment>
<dbReference type="Proteomes" id="UP000297248">
    <property type="component" value="Unassembled WGS sequence"/>
</dbReference>
<keyword evidence="5" id="KW-1185">Reference proteome</keyword>
<reference evidence="3" key="2">
    <citation type="submission" date="2019-03" db="EMBL/GenBank/DDBJ databases">
        <authorList>
            <person name="Yan Y.-Q."/>
            <person name="Du Z.-J."/>
        </authorList>
    </citation>
    <scope>NUCLEOTIDE SEQUENCE</scope>
    <source>
        <strain evidence="3">PP-F2FG21</strain>
    </source>
</reference>
<evidence type="ECO:0000313" key="3">
    <source>
        <dbReference type="EMBL" id="TEW65276.1"/>
    </source>
</evidence>
<dbReference type="EMBL" id="JACIEG010000004">
    <property type="protein sequence ID" value="MBB3969902.1"/>
    <property type="molecule type" value="Genomic_DNA"/>
</dbReference>
<name>A0A4Y8AA20_9SPHI</name>
<dbReference type="InterPro" id="IPR041657">
    <property type="entry name" value="HTH_17"/>
</dbReference>
<dbReference type="AlphaFoldDB" id="A0A4Y8AA20"/>